<reference evidence="2 3" key="1">
    <citation type="submission" date="2017-01" db="EMBL/GenBank/DDBJ databases">
        <authorList>
            <person name="Mah S.A."/>
            <person name="Swanson W.J."/>
            <person name="Moy G.W."/>
            <person name="Vacquier V.D."/>
        </authorList>
    </citation>
    <scope>NUCLEOTIDE SEQUENCE [LARGE SCALE GENOMIC DNA]</scope>
    <source>
        <strain evidence="2 3">GSMNP</strain>
    </source>
</reference>
<keyword evidence="3" id="KW-1185">Reference proteome</keyword>
<dbReference type="Proteomes" id="UP000187283">
    <property type="component" value="Unassembled WGS sequence"/>
</dbReference>
<comment type="caution">
    <text evidence="2">The sequence shown here is derived from an EMBL/GenBank/DDBJ whole genome shotgun (WGS) entry which is preliminary data.</text>
</comment>
<name>A0A1R1WXU1_9FUNG</name>
<evidence type="ECO:0000313" key="3">
    <source>
        <dbReference type="Proteomes" id="UP000187283"/>
    </source>
</evidence>
<feature type="region of interest" description="Disordered" evidence="1">
    <location>
        <begin position="149"/>
        <end position="191"/>
    </location>
</feature>
<protein>
    <submittedName>
        <fullName evidence="2">Uncharacterized protein</fullName>
    </submittedName>
</protein>
<proteinExistence type="predicted"/>
<dbReference type="AlphaFoldDB" id="A0A1R1WXU1"/>
<sequence length="306" mass="33880">MAQQLLREKDINQDPEDPYVTRMIQVSYLTAHPELLEDNPELDTSDDTEIMFASTMKALLSDLAATVTQARLDYLHKGLDLPGKPTQLIESQIKMLMDQDIFDTLIAKKKAAKRHRFYYVQIGVFQTEGQQMGSEHSYNVIQKPFQEPNLRITSSGGGEKEKSAAAHDNQGDTGTSANPRPAKAQTACRGAKIQDGDSVVHLPNVPQKRLFDVPRPPGYAHAYPGIQAVSEVPTLSSEWSLLPVSGPTIRTITDPLESSRNVDSPLNWLPNAPTTPGAQESLSFDIEIMNFYSEIDDPSHPETIIL</sequence>
<evidence type="ECO:0000313" key="2">
    <source>
        <dbReference type="EMBL" id="OMJ07209.1"/>
    </source>
</evidence>
<evidence type="ECO:0000256" key="1">
    <source>
        <dbReference type="SAM" id="MobiDB-lite"/>
    </source>
</evidence>
<dbReference type="EMBL" id="LSSN01006097">
    <property type="protein sequence ID" value="OMJ07209.1"/>
    <property type="molecule type" value="Genomic_DNA"/>
</dbReference>
<gene>
    <name evidence="2" type="ORF">AYI70_g12344</name>
</gene>
<accession>A0A1R1WXU1</accession>
<organism evidence="2 3">
    <name type="scientific">Smittium culicis</name>
    <dbReference type="NCBI Taxonomy" id="133412"/>
    <lineage>
        <taxon>Eukaryota</taxon>
        <taxon>Fungi</taxon>
        <taxon>Fungi incertae sedis</taxon>
        <taxon>Zoopagomycota</taxon>
        <taxon>Kickxellomycotina</taxon>
        <taxon>Harpellomycetes</taxon>
        <taxon>Harpellales</taxon>
        <taxon>Legeriomycetaceae</taxon>
        <taxon>Smittium</taxon>
    </lineage>
</organism>
<dbReference type="OrthoDB" id="5545891at2759"/>